<dbReference type="Pfam" id="PF07963">
    <property type="entry name" value="N_methyl"/>
    <property type="match status" value="1"/>
</dbReference>
<dbReference type="PROSITE" id="PS00409">
    <property type="entry name" value="PROKAR_NTER_METHYL"/>
    <property type="match status" value="1"/>
</dbReference>
<dbReference type="GO" id="GO:0043683">
    <property type="term" value="P:type IV pilus assembly"/>
    <property type="evidence" value="ECO:0007669"/>
    <property type="project" value="InterPro"/>
</dbReference>
<dbReference type="InterPro" id="IPR032092">
    <property type="entry name" value="PilW"/>
</dbReference>
<protein>
    <submittedName>
        <fullName evidence="2">Pilus assembly protein PilW</fullName>
    </submittedName>
</protein>
<dbReference type="Proteomes" id="UP000463939">
    <property type="component" value="Chromosome"/>
</dbReference>
<name>A0A809RI59_9PROT</name>
<keyword evidence="1" id="KW-0812">Transmembrane</keyword>
<dbReference type="EMBL" id="AP021881">
    <property type="protein sequence ID" value="BBP01205.1"/>
    <property type="molecule type" value="Genomic_DNA"/>
</dbReference>
<feature type="transmembrane region" description="Helical" evidence="1">
    <location>
        <begin position="20"/>
        <end position="42"/>
    </location>
</feature>
<dbReference type="KEGG" id="sniv:SFSGTM_19130"/>
<proteinExistence type="predicted"/>
<keyword evidence="3" id="KW-1185">Reference proteome</keyword>
<evidence type="ECO:0000256" key="1">
    <source>
        <dbReference type="SAM" id="Phobius"/>
    </source>
</evidence>
<keyword evidence="1" id="KW-1133">Transmembrane helix</keyword>
<dbReference type="InterPro" id="IPR012902">
    <property type="entry name" value="N_methyl_site"/>
</dbReference>
<organism evidence="2 3">
    <name type="scientific">Sulfuriferula nivalis</name>
    <dbReference type="NCBI Taxonomy" id="2675298"/>
    <lineage>
        <taxon>Bacteria</taxon>
        <taxon>Pseudomonadati</taxon>
        <taxon>Pseudomonadota</taxon>
        <taxon>Betaproteobacteria</taxon>
        <taxon>Nitrosomonadales</taxon>
        <taxon>Sulfuricellaceae</taxon>
        <taxon>Sulfuriferula</taxon>
    </lineage>
</organism>
<evidence type="ECO:0000313" key="2">
    <source>
        <dbReference type="EMBL" id="BBP01205.1"/>
    </source>
</evidence>
<dbReference type="Pfam" id="PF16074">
    <property type="entry name" value="PilW"/>
    <property type="match status" value="1"/>
</dbReference>
<dbReference type="NCBIfam" id="TIGR02532">
    <property type="entry name" value="IV_pilin_GFxxxE"/>
    <property type="match status" value="1"/>
</dbReference>
<reference evidence="3" key="1">
    <citation type="submission" date="2019-11" db="EMBL/GenBank/DDBJ databases">
        <title>Isolation and characterization of a novel species in the genus Sulfuriferula.</title>
        <authorList>
            <person name="Mochizuki J."/>
            <person name="Kojima H."/>
            <person name="Fukui M."/>
        </authorList>
    </citation>
    <scope>NUCLEOTIDE SEQUENCE [LARGE SCALE GENOMIC DNA]</scope>
    <source>
        <strain evidence="3">SGTM</strain>
    </source>
</reference>
<dbReference type="AlphaFoldDB" id="A0A809RI59"/>
<sequence length="348" mass="36511">MKKYLIIPRVLNSKSQGFSLVELMIAMTIGLVVLVALGYVFIGSRQSFRTTDAMSRIQENARYALQSMSQNIRMVGFSGCGNLLNLTVYPVPPAAVAPAPALTSLNMISGQDASAAPAVINTIVRPAGDTLTIFGAFSSPVSVVGTAAAGAVPVNGNPYGFKAGDILLATNCVSANVFSVAGLSPATATTPIGTTVTFTPSANLQGSYIANTNGDPYVMKLDQYTYFVGVNPSGGRSLYRSSLNDGTVELVENVWDMQVLYGYDSTNSGAASAYFSAASVPAWTGVVSVRINLLMVSADKVLSGPQTYQYFADAATARSAMTPVVGAADYFLLHQVFTTTVGLRNRLP</sequence>
<gene>
    <name evidence="2" type="ORF">SFSGTM_19130</name>
</gene>
<dbReference type="RefSeq" id="WP_162086278.1">
    <property type="nucleotide sequence ID" value="NZ_AP021881.1"/>
</dbReference>
<evidence type="ECO:0000313" key="3">
    <source>
        <dbReference type="Proteomes" id="UP000463939"/>
    </source>
</evidence>
<accession>A0A809RI59</accession>
<keyword evidence="1" id="KW-0472">Membrane</keyword>